<dbReference type="RefSeq" id="XP_067814639.1">
    <property type="nucleotide sequence ID" value="XM_067965223.1"/>
</dbReference>
<feature type="compositionally biased region" description="Basic residues" evidence="3">
    <location>
        <begin position="524"/>
        <end position="534"/>
    </location>
</feature>
<keyword evidence="1" id="KW-0479">Metal-binding</keyword>
<dbReference type="GeneID" id="94350894"/>
<sequence length="534" mass="61310">MKASETFPVSLDLCRKQTSVFRRIDMCVASCLKQGLITKVYWSFFMARGKAGRKAKGTRDVHVEGKKVTAKPKTIKKKNKAKGKVKHAVKLAREEKKRQARGVNDPDQDKETNGFIELIASEEQINALNKTDELTENSKRVLQLESRPWMRQRAGYVKRNIYECLHEEIMDFVTFVSPTEKELSSRVQMVEEMREIVKSLWPEATIETFGSHYTQMFLPQSDIDMVLFGVPDGKEPLYKLAQCLEEKDLVSYLEVIDKARIPIVKMVHKVSGIHVDVSFNIAGGLATGDLVKHFMRVYPSFRPLTLVLKYFMAQRGLNETYTGGVGSFLLQMMVVSFLQHHGRVLGSNHDDPKFNNLGYLLIGFLTLYGRDFNYSELAISVRNGGSYFNKEGRHWYDDGKPFLIAMENPNEPSLDIGKNSYEMRIVKRSFDYARQVLQNEIYRHGRFKSLPGSILGTIIQADSNLMQRDPPATFGYEILHHDPIKTAEIRNQYELRRDEEASKKRSIAAAKSIEHESTNVPPYKRWRGRSNRAY</sequence>
<dbReference type="Gene3D" id="3.30.460.10">
    <property type="entry name" value="Beta Polymerase, domain 2"/>
    <property type="match status" value="1"/>
</dbReference>
<dbReference type="EMBL" id="SHOA02000002">
    <property type="protein sequence ID" value="TDH65140.1"/>
    <property type="molecule type" value="Genomic_DNA"/>
</dbReference>
<accession>A0A976FEB5</accession>
<evidence type="ECO:0000256" key="3">
    <source>
        <dbReference type="SAM" id="MobiDB-lite"/>
    </source>
</evidence>
<dbReference type="Pfam" id="PF22600">
    <property type="entry name" value="MTPAP-like_central"/>
    <property type="match status" value="1"/>
</dbReference>
<dbReference type="PANTHER" id="PTHR23092">
    <property type="entry name" value="POLY(A) RNA POLYMERASE"/>
    <property type="match status" value="1"/>
</dbReference>
<dbReference type="GO" id="GO:0005730">
    <property type="term" value="C:nucleolus"/>
    <property type="evidence" value="ECO:0007669"/>
    <property type="project" value="TreeGrafter"/>
</dbReference>
<feature type="domain" description="PAP-associated" evidence="4">
    <location>
        <begin position="356"/>
        <end position="413"/>
    </location>
</feature>
<comment type="caution">
    <text evidence="6">The sequence shown here is derived from an EMBL/GenBank/DDBJ whole genome shotgun (WGS) entry which is preliminary data.</text>
</comment>
<dbReference type="FunFam" id="3.30.460.10:FF:000038">
    <property type="entry name" value="Topoisomerase-related function protein-like protein"/>
    <property type="match status" value="1"/>
</dbReference>
<evidence type="ECO:0000256" key="2">
    <source>
        <dbReference type="ARBA" id="ARBA00022842"/>
    </source>
</evidence>
<protein>
    <recommendedName>
        <fullName evidence="8">Polynucleotide adenylyltransferase</fullName>
    </recommendedName>
</protein>
<dbReference type="OrthoDB" id="273917at2759"/>
<dbReference type="SUPFAM" id="SSF81301">
    <property type="entry name" value="Nucleotidyltransferase"/>
    <property type="match status" value="1"/>
</dbReference>
<dbReference type="GO" id="GO:0003729">
    <property type="term" value="F:mRNA binding"/>
    <property type="evidence" value="ECO:0007669"/>
    <property type="project" value="TreeGrafter"/>
</dbReference>
<organism evidence="6 7">
    <name type="scientific">Bremia lactucae</name>
    <name type="common">Lettuce downy mildew</name>
    <dbReference type="NCBI Taxonomy" id="4779"/>
    <lineage>
        <taxon>Eukaryota</taxon>
        <taxon>Sar</taxon>
        <taxon>Stramenopiles</taxon>
        <taxon>Oomycota</taxon>
        <taxon>Peronosporomycetes</taxon>
        <taxon>Peronosporales</taxon>
        <taxon>Peronosporaceae</taxon>
        <taxon>Bremia</taxon>
    </lineage>
</organism>
<dbReference type="KEGG" id="blac:94350894"/>
<feature type="region of interest" description="Disordered" evidence="3">
    <location>
        <begin position="506"/>
        <end position="534"/>
    </location>
</feature>
<dbReference type="Proteomes" id="UP000294530">
    <property type="component" value="Unassembled WGS sequence"/>
</dbReference>
<proteinExistence type="predicted"/>
<dbReference type="GO" id="GO:0046872">
    <property type="term" value="F:metal ion binding"/>
    <property type="evidence" value="ECO:0007669"/>
    <property type="project" value="UniProtKB-KW"/>
</dbReference>
<gene>
    <name evidence="6" type="ORF">CCR75_007159</name>
</gene>
<dbReference type="SUPFAM" id="SSF81631">
    <property type="entry name" value="PAP/OAS1 substrate-binding domain"/>
    <property type="match status" value="1"/>
</dbReference>
<dbReference type="GO" id="GO:0043634">
    <property type="term" value="P:polyadenylation-dependent ncRNA catabolic process"/>
    <property type="evidence" value="ECO:0007669"/>
    <property type="project" value="TreeGrafter"/>
</dbReference>
<dbReference type="CDD" id="cd05402">
    <property type="entry name" value="NT_PAP_TUTase"/>
    <property type="match status" value="1"/>
</dbReference>
<name>A0A976FEB5_BRELC</name>
<dbReference type="PANTHER" id="PTHR23092:SF15">
    <property type="entry name" value="INACTIVE NON-CANONICAL POLY(A) RNA POLYMERASE PROTEIN TRF4-2-RELATED"/>
    <property type="match status" value="1"/>
</dbReference>
<dbReference type="Gene3D" id="1.10.1410.10">
    <property type="match status" value="1"/>
</dbReference>
<evidence type="ECO:0000313" key="6">
    <source>
        <dbReference type="EMBL" id="TDH65140.1"/>
    </source>
</evidence>
<evidence type="ECO:0000313" key="7">
    <source>
        <dbReference type="Proteomes" id="UP000294530"/>
    </source>
</evidence>
<dbReference type="InterPro" id="IPR043519">
    <property type="entry name" value="NT_sf"/>
</dbReference>
<evidence type="ECO:0000256" key="1">
    <source>
        <dbReference type="ARBA" id="ARBA00022723"/>
    </source>
</evidence>
<evidence type="ECO:0008006" key="8">
    <source>
        <dbReference type="Google" id="ProtNLM"/>
    </source>
</evidence>
<dbReference type="GO" id="GO:0031499">
    <property type="term" value="C:TRAMP complex"/>
    <property type="evidence" value="ECO:0007669"/>
    <property type="project" value="TreeGrafter"/>
</dbReference>
<dbReference type="InterPro" id="IPR054708">
    <property type="entry name" value="MTPAP-like_central"/>
</dbReference>
<dbReference type="InterPro" id="IPR002058">
    <property type="entry name" value="PAP_assoc"/>
</dbReference>
<dbReference type="Pfam" id="PF03828">
    <property type="entry name" value="PAP_assoc"/>
    <property type="match status" value="1"/>
</dbReference>
<dbReference type="GO" id="GO:1990817">
    <property type="term" value="F:poly(A) RNA polymerase activity"/>
    <property type="evidence" value="ECO:0007669"/>
    <property type="project" value="InterPro"/>
</dbReference>
<dbReference type="GO" id="GO:0031123">
    <property type="term" value="P:RNA 3'-end processing"/>
    <property type="evidence" value="ECO:0007669"/>
    <property type="project" value="TreeGrafter"/>
</dbReference>
<evidence type="ECO:0000259" key="5">
    <source>
        <dbReference type="Pfam" id="PF22600"/>
    </source>
</evidence>
<evidence type="ECO:0000259" key="4">
    <source>
        <dbReference type="Pfam" id="PF03828"/>
    </source>
</evidence>
<dbReference type="InterPro" id="IPR045862">
    <property type="entry name" value="Trf4-like"/>
</dbReference>
<reference evidence="6 7" key="1">
    <citation type="journal article" date="2021" name="Genome Biol.">
        <title>AFLAP: assembly-free linkage analysis pipeline using k-mers from genome sequencing data.</title>
        <authorList>
            <person name="Fletcher K."/>
            <person name="Zhang L."/>
            <person name="Gil J."/>
            <person name="Han R."/>
            <person name="Cavanaugh K."/>
            <person name="Michelmore R."/>
        </authorList>
    </citation>
    <scope>NUCLEOTIDE SEQUENCE [LARGE SCALE GENOMIC DNA]</scope>
    <source>
        <strain evidence="6 7">SF5</strain>
    </source>
</reference>
<keyword evidence="2" id="KW-0460">Magnesium</keyword>
<feature type="domain" description="Poly(A) RNA polymerase mitochondrial-like central palm" evidence="5">
    <location>
        <begin position="165"/>
        <end position="295"/>
    </location>
</feature>
<keyword evidence="7" id="KW-1185">Reference proteome</keyword>
<dbReference type="AlphaFoldDB" id="A0A976FEB5"/>